<feature type="compositionally biased region" description="Basic and acidic residues" evidence="1">
    <location>
        <begin position="196"/>
        <end position="209"/>
    </location>
</feature>
<evidence type="ECO:0000313" key="2">
    <source>
        <dbReference type="EMBL" id="KIY64120.1"/>
    </source>
</evidence>
<feature type="compositionally biased region" description="Polar residues" evidence="1">
    <location>
        <begin position="94"/>
        <end position="104"/>
    </location>
</feature>
<accession>A0A0D7B1P3</accession>
<feature type="compositionally biased region" description="Polar residues" evidence="1">
    <location>
        <begin position="239"/>
        <end position="252"/>
    </location>
</feature>
<evidence type="ECO:0000256" key="1">
    <source>
        <dbReference type="SAM" id="MobiDB-lite"/>
    </source>
</evidence>
<feature type="region of interest" description="Disordered" evidence="1">
    <location>
        <begin position="195"/>
        <end position="256"/>
    </location>
</feature>
<organism evidence="2 3">
    <name type="scientific">Cylindrobasidium torrendii FP15055 ss-10</name>
    <dbReference type="NCBI Taxonomy" id="1314674"/>
    <lineage>
        <taxon>Eukaryota</taxon>
        <taxon>Fungi</taxon>
        <taxon>Dikarya</taxon>
        <taxon>Basidiomycota</taxon>
        <taxon>Agaricomycotina</taxon>
        <taxon>Agaricomycetes</taxon>
        <taxon>Agaricomycetidae</taxon>
        <taxon>Agaricales</taxon>
        <taxon>Marasmiineae</taxon>
        <taxon>Physalacriaceae</taxon>
        <taxon>Cylindrobasidium</taxon>
    </lineage>
</organism>
<proteinExistence type="predicted"/>
<dbReference type="AlphaFoldDB" id="A0A0D7B1P3"/>
<feature type="compositionally biased region" description="Basic and acidic residues" evidence="1">
    <location>
        <begin position="216"/>
        <end position="232"/>
    </location>
</feature>
<feature type="region of interest" description="Disordered" evidence="1">
    <location>
        <begin position="65"/>
        <end position="109"/>
    </location>
</feature>
<dbReference type="Proteomes" id="UP000054007">
    <property type="component" value="Unassembled WGS sequence"/>
</dbReference>
<name>A0A0D7B1P3_9AGAR</name>
<gene>
    <name evidence="2" type="ORF">CYLTODRAFT_457512</name>
</gene>
<dbReference type="EMBL" id="KN880653">
    <property type="protein sequence ID" value="KIY64120.1"/>
    <property type="molecule type" value="Genomic_DNA"/>
</dbReference>
<sequence>MMLKKSPPLNCTTRCVDSISGKHGMRVWSTSFFDPTAYVPTPAMKQRVQRMSWCVSVEWEVPISSQESDDGLDGERNSGATRQDELGDHDLAESATSDEISSLASDEDKASTYSNSNMITVTLNAPRTRALTDANSPMELVRAVGEIQLGWLASYMAGLPPQHGGVNFQNMRILDTPADNNFDVKSMLAQLNKMKSGWEEKRHGPARDKDEDEIKVEENASKVDDALPKRDEDAEVESTQDTIPKPQSSAACDTQAGPFSLGRHTVFSNGISELAKQLDLPARRAILHVPEEKRAEFDALCRMVQLAAKVIGLDVL</sequence>
<evidence type="ECO:0000313" key="3">
    <source>
        <dbReference type="Proteomes" id="UP000054007"/>
    </source>
</evidence>
<keyword evidence="3" id="KW-1185">Reference proteome</keyword>
<protein>
    <submittedName>
        <fullName evidence="2">Uncharacterized protein</fullName>
    </submittedName>
</protein>
<reference evidence="2 3" key="1">
    <citation type="journal article" date="2015" name="Fungal Genet. Biol.">
        <title>Evolution of novel wood decay mechanisms in Agaricales revealed by the genome sequences of Fistulina hepatica and Cylindrobasidium torrendii.</title>
        <authorList>
            <person name="Floudas D."/>
            <person name="Held B.W."/>
            <person name="Riley R."/>
            <person name="Nagy L.G."/>
            <person name="Koehler G."/>
            <person name="Ransdell A.S."/>
            <person name="Younus H."/>
            <person name="Chow J."/>
            <person name="Chiniquy J."/>
            <person name="Lipzen A."/>
            <person name="Tritt A."/>
            <person name="Sun H."/>
            <person name="Haridas S."/>
            <person name="LaButti K."/>
            <person name="Ohm R.A."/>
            <person name="Kues U."/>
            <person name="Blanchette R.A."/>
            <person name="Grigoriev I.V."/>
            <person name="Minto R.E."/>
            <person name="Hibbett D.S."/>
        </authorList>
    </citation>
    <scope>NUCLEOTIDE SEQUENCE [LARGE SCALE GENOMIC DNA]</scope>
    <source>
        <strain evidence="2 3">FP15055 ss-10</strain>
    </source>
</reference>
<feature type="compositionally biased region" description="Basic and acidic residues" evidence="1">
    <location>
        <begin position="82"/>
        <end position="92"/>
    </location>
</feature>